<organism evidence="2 3">
    <name type="scientific">Marinobacter xestospongiae</name>
    <dbReference type="NCBI Taxonomy" id="994319"/>
    <lineage>
        <taxon>Bacteria</taxon>
        <taxon>Pseudomonadati</taxon>
        <taxon>Pseudomonadota</taxon>
        <taxon>Gammaproteobacteria</taxon>
        <taxon>Pseudomonadales</taxon>
        <taxon>Marinobacteraceae</taxon>
        <taxon>Marinobacter</taxon>
    </lineage>
</organism>
<proteinExistence type="predicted"/>
<dbReference type="Proteomes" id="UP001269819">
    <property type="component" value="Unassembled WGS sequence"/>
</dbReference>
<sequence length="199" mass="21308">MMYKPLKVFMSAAVVLAAWLFIATQASAVAILCSSDTTKNHMSIDDSQVSACLDSGTGNLTGNPANDLFLNGVGSGYEYAGKQEPGTTFNPFNILYTQNGDMGTWSFDASFWSMYSDGAIAFKFGTGNKPDEWFVYKLNAGISSGDWEFINVFNRGGGLSHVNLYGMKGEVAEPATVTLLALGLLLLGATRRRKALAPA</sequence>
<dbReference type="EMBL" id="JAWIIJ010000015">
    <property type="protein sequence ID" value="MDV2080500.1"/>
    <property type="molecule type" value="Genomic_DNA"/>
</dbReference>
<dbReference type="RefSeq" id="WP_316974904.1">
    <property type="nucleotide sequence ID" value="NZ_JAWIIJ010000015.1"/>
</dbReference>
<evidence type="ECO:0000313" key="3">
    <source>
        <dbReference type="Proteomes" id="UP001269819"/>
    </source>
</evidence>
<feature type="chain" id="PRO_5046000573" description="PEP-CTERM protein-sorting domain-containing protein" evidence="1">
    <location>
        <begin position="29"/>
        <end position="199"/>
    </location>
</feature>
<accession>A0ABU3W1T6</accession>
<keyword evidence="1" id="KW-0732">Signal</keyword>
<name>A0ABU3W1T6_9GAMM</name>
<evidence type="ECO:0000313" key="2">
    <source>
        <dbReference type="EMBL" id="MDV2080500.1"/>
    </source>
</evidence>
<gene>
    <name evidence="2" type="ORF">RYS15_17590</name>
</gene>
<evidence type="ECO:0008006" key="4">
    <source>
        <dbReference type="Google" id="ProtNLM"/>
    </source>
</evidence>
<comment type="caution">
    <text evidence="2">The sequence shown here is derived from an EMBL/GenBank/DDBJ whole genome shotgun (WGS) entry which is preliminary data.</text>
</comment>
<keyword evidence="3" id="KW-1185">Reference proteome</keyword>
<evidence type="ECO:0000256" key="1">
    <source>
        <dbReference type="SAM" id="SignalP"/>
    </source>
</evidence>
<protein>
    <recommendedName>
        <fullName evidence="4">PEP-CTERM protein-sorting domain-containing protein</fullName>
    </recommendedName>
</protein>
<reference evidence="2 3" key="1">
    <citation type="submission" date="2023-10" db="EMBL/GenBank/DDBJ databases">
        <title>Characteristics and mechanism of a salt-tolerant marine origin heterotrophic nitrifying- aerobic denitrifying bacteria Marinobacter xestospongiae HN1.</title>
        <authorList>
            <person name="Qi R."/>
        </authorList>
    </citation>
    <scope>NUCLEOTIDE SEQUENCE [LARGE SCALE GENOMIC DNA]</scope>
    <source>
        <strain evidence="2 3">HN1</strain>
    </source>
</reference>
<feature type="signal peptide" evidence="1">
    <location>
        <begin position="1"/>
        <end position="28"/>
    </location>
</feature>